<feature type="transmembrane region" description="Helical" evidence="6">
    <location>
        <begin position="58"/>
        <end position="79"/>
    </location>
</feature>
<accession>A0A1C3UK01</accession>
<protein>
    <submittedName>
        <fullName evidence="8">MFS transporter, ACS family, glucarate transporter</fullName>
    </submittedName>
</protein>
<dbReference type="CDD" id="cd17319">
    <property type="entry name" value="MFS_ExuT_GudP_like"/>
    <property type="match status" value="1"/>
</dbReference>
<dbReference type="Pfam" id="PF07690">
    <property type="entry name" value="MFS_1"/>
    <property type="match status" value="1"/>
</dbReference>
<evidence type="ECO:0000313" key="9">
    <source>
        <dbReference type="Proteomes" id="UP000199101"/>
    </source>
</evidence>
<feature type="domain" description="Major facilitator superfamily (MFS) profile" evidence="7">
    <location>
        <begin position="21"/>
        <end position="438"/>
    </location>
</feature>
<dbReference type="PIRSF" id="PIRSF002808">
    <property type="entry name" value="Hexose_phosphate_transp"/>
    <property type="match status" value="1"/>
</dbReference>
<reference evidence="9" key="1">
    <citation type="submission" date="2016-08" db="EMBL/GenBank/DDBJ databases">
        <authorList>
            <person name="Varghese N."/>
            <person name="Submissions Spin"/>
        </authorList>
    </citation>
    <scope>NUCLEOTIDE SEQUENCE [LARGE SCALE GENOMIC DNA]</scope>
    <source>
        <strain evidence="9">HAMBI 2975</strain>
    </source>
</reference>
<dbReference type="Gene3D" id="1.20.1250.20">
    <property type="entry name" value="MFS general substrate transporter like domains"/>
    <property type="match status" value="2"/>
</dbReference>
<feature type="transmembrane region" description="Helical" evidence="6">
    <location>
        <begin position="326"/>
        <end position="343"/>
    </location>
</feature>
<dbReference type="InterPro" id="IPR050382">
    <property type="entry name" value="MFS_Na/Anion_cotransporter"/>
</dbReference>
<sequence>MKTHASAPLGTPRAGYQRFIVLALITVILAVSTGDRATLSVAGPGIAKDLGINAVNMGWLFSAFSWSYFIAQVPSGYIVDRTGAKAAMLISLAGWSIAITLVSGVGYFAYPVVALYVLRFVLGLLEGPVTPASARIIAAWFPSDERGVAGAIFNSAQYLSLAVFTPLMGALFHYLGWEHIFSVMGVIGLVLALVWWRTYFAPSRHPWVTKEEIAYIKAGGALTDVGGEKSKASEAQIPTRQIARQILTNRMLLGIFLAQYCIATLSTFFISWFPSYLVQERHFSMLQAGFVASLPAIFGCIGGVSTGFFSDWLLRKSGSLSLARKIPITIGLGLSATIILCNYTDVNAIVVAIMCAAFFGKGFGALGWTVVADTAPKEAIGLTGGLFNAAGSIGGVITPVAIGYIIEGTGSFHGALLYVGLHVIGAVVSYWVLVGRIERFEISKASLEPVGAELVLAKGDRDH</sequence>
<dbReference type="InterPro" id="IPR011701">
    <property type="entry name" value="MFS"/>
</dbReference>
<dbReference type="AlphaFoldDB" id="A0A1C3UK01"/>
<comment type="subcellular location">
    <subcellularLocation>
        <location evidence="1">Cell membrane</location>
        <topology evidence="1">Multi-pass membrane protein</topology>
    </subcellularLocation>
</comment>
<gene>
    <name evidence="8" type="ORF">GA0061103_2347</name>
</gene>
<dbReference type="GO" id="GO:0005886">
    <property type="term" value="C:plasma membrane"/>
    <property type="evidence" value="ECO:0007669"/>
    <property type="project" value="UniProtKB-SubCell"/>
</dbReference>
<evidence type="ECO:0000256" key="2">
    <source>
        <dbReference type="ARBA" id="ARBA00022475"/>
    </source>
</evidence>
<dbReference type="PANTHER" id="PTHR11662:SF399">
    <property type="entry name" value="FI19708P1-RELATED"/>
    <property type="match status" value="1"/>
</dbReference>
<proteinExistence type="predicted"/>
<evidence type="ECO:0000259" key="7">
    <source>
        <dbReference type="PROSITE" id="PS50850"/>
    </source>
</evidence>
<dbReference type="PANTHER" id="PTHR11662">
    <property type="entry name" value="SOLUTE CARRIER FAMILY 17"/>
    <property type="match status" value="1"/>
</dbReference>
<feature type="transmembrane region" description="Helical" evidence="6">
    <location>
        <begin position="181"/>
        <end position="200"/>
    </location>
</feature>
<keyword evidence="4 6" id="KW-1133">Transmembrane helix</keyword>
<keyword evidence="2" id="KW-1003">Cell membrane</keyword>
<feature type="transmembrane region" description="Helical" evidence="6">
    <location>
        <begin position="349"/>
        <end position="372"/>
    </location>
</feature>
<dbReference type="EMBL" id="FMAG01000001">
    <property type="protein sequence ID" value="SCB15806.1"/>
    <property type="molecule type" value="Genomic_DNA"/>
</dbReference>
<dbReference type="RefSeq" id="WP_092708265.1">
    <property type="nucleotide sequence ID" value="NZ_FMAG01000001.1"/>
</dbReference>
<dbReference type="InterPro" id="IPR020846">
    <property type="entry name" value="MFS_dom"/>
</dbReference>
<feature type="transmembrane region" description="Helical" evidence="6">
    <location>
        <begin position="251"/>
        <end position="273"/>
    </location>
</feature>
<dbReference type="SUPFAM" id="SSF103473">
    <property type="entry name" value="MFS general substrate transporter"/>
    <property type="match status" value="1"/>
</dbReference>
<name>A0A1C3UK01_9HYPH</name>
<dbReference type="InterPro" id="IPR000849">
    <property type="entry name" value="Sugar_P_transporter"/>
</dbReference>
<evidence type="ECO:0000256" key="3">
    <source>
        <dbReference type="ARBA" id="ARBA00022692"/>
    </source>
</evidence>
<dbReference type="PROSITE" id="PS50850">
    <property type="entry name" value="MFS"/>
    <property type="match status" value="1"/>
</dbReference>
<dbReference type="GO" id="GO:0022857">
    <property type="term" value="F:transmembrane transporter activity"/>
    <property type="evidence" value="ECO:0007669"/>
    <property type="project" value="InterPro"/>
</dbReference>
<dbReference type="OrthoDB" id="9784658at2"/>
<feature type="transmembrane region" description="Helical" evidence="6">
    <location>
        <begin position="86"/>
        <end position="110"/>
    </location>
</feature>
<organism evidence="8 9">
    <name type="scientific">Rhizobium multihospitium</name>
    <dbReference type="NCBI Taxonomy" id="410764"/>
    <lineage>
        <taxon>Bacteria</taxon>
        <taxon>Pseudomonadati</taxon>
        <taxon>Pseudomonadota</taxon>
        <taxon>Alphaproteobacteria</taxon>
        <taxon>Hyphomicrobiales</taxon>
        <taxon>Rhizobiaceae</taxon>
        <taxon>Rhizobium/Agrobacterium group</taxon>
        <taxon>Rhizobium</taxon>
    </lineage>
</organism>
<evidence type="ECO:0000256" key="6">
    <source>
        <dbReference type="SAM" id="Phobius"/>
    </source>
</evidence>
<feature type="transmembrane region" description="Helical" evidence="6">
    <location>
        <begin position="293"/>
        <end position="314"/>
    </location>
</feature>
<evidence type="ECO:0000313" key="8">
    <source>
        <dbReference type="EMBL" id="SCB15806.1"/>
    </source>
</evidence>
<feature type="transmembrane region" description="Helical" evidence="6">
    <location>
        <begin position="412"/>
        <end position="434"/>
    </location>
</feature>
<evidence type="ECO:0000256" key="1">
    <source>
        <dbReference type="ARBA" id="ARBA00004651"/>
    </source>
</evidence>
<keyword evidence="5 6" id="KW-0472">Membrane</keyword>
<dbReference type="STRING" id="410764.GA0061103_2347"/>
<dbReference type="Proteomes" id="UP000199101">
    <property type="component" value="Unassembled WGS sequence"/>
</dbReference>
<evidence type="ECO:0000256" key="4">
    <source>
        <dbReference type="ARBA" id="ARBA00022989"/>
    </source>
</evidence>
<evidence type="ECO:0000256" key="5">
    <source>
        <dbReference type="ARBA" id="ARBA00023136"/>
    </source>
</evidence>
<feature type="transmembrane region" description="Helical" evidence="6">
    <location>
        <begin position="384"/>
        <end position="406"/>
    </location>
</feature>
<keyword evidence="9" id="KW-1185">Reference proteome</keyword>
<keyword evidence="3 6" id="KW-0812">Transmembrane</keyword>
<dbReference type="InterPro" id="IPR036259">
    <property type="entry name" value="MFS_trans_sf"/>
</dbReference>